<dbReference type="PANTHER" id="PTHR43557">
    <property type="entry name" value="APOPTOSIS-INDUCING FACTOR 1"/>
    <property type="match status" value="1"/>
</dbReference>
<dbReference type="Proteomes" id="UP001499924">
    <property type="component" value="Unassembled WGS sequence"/>
</dbReference>
<name>A0ABP6PAV2_9ACTN</name>
<keyword evidence="7" id="KW-1185">Reference proteome</keyword>
<dbReference type="InterPro" id="IPR036188">
    <property type="entry name" value="FAD/NAD-bd_sf"/>
</dbReference>
<keyword evidence="4" id="KW-0560">Oxidoreductase</keyword>
<evidence type="ECO:0000313" key="6">
    <source>
        <dbReference type="EMBL" id="GAA3168262.1"/>
    </source>
</evidence>
<dbReference type="RefSeq" id="WP_344688829.1">
    <property type="nucleotide sequence ID" value="NZ_BAAAVV010000004.1"/>
</dbReference>
<dbReference type="Gene3D" id="3.30.390.30">
    <property type="match status" value="1"/>
</dbReference>
<organism evidence="6 7">
    <name type="scientific">Blastococcus jejuensis</name>
    <dbReference type="NCBI Taxonomy" id="351224"/>
    <lineage>
        <taxon>Bacteria</taxon>
        <taxon>Bacillati</taxon>
        <taxon>Actinomycetota</taxon>
        <taxon>Actinomycetes</taxon>
        <taxon>Geodermatophilales</taxon>
        <taxon>Geodermatophilaceae</taxon>
        <taxon>Blastococcus</taxon>
    </lineage>
</organism>
<evidence type="ECO:0000256" key="4">
    <source>
        <dbReference type="ARBA" id="ARBA00023002"/>
    </source>
</evidence>
<sequence length="384" mass="39953">MTLREVVVVGGSIGALTAVEMLRMEDFDGRITVLSDEDVPPYTRVPLSKGVLAGTESIDDVVLAPLADEVDLRLETPATGLDLRTRTVHTPAGPVPYDGLVIATGGRARRLGHPGQDERVLRTYGDCVRLRDDLAASSSVLVVGGGFLGMEIASTARTLGKDVTVVDLAPPLDRLLGAVVGGHVRSVATQAGVRIVVTDGGVRLLGAPTPTGVELVDGTRLEADLVVSAVGDVPNVEWLAGSGVQVHGGIVVDSHCQVAPGVVAAGDVTVISAGDGELTRSPHWTNAVDQARAAVRALLHGNTAAPYRPSQYCWTEQFGLDVKMVGDLDPQGEPTVLDGSLDQGSALLAWPDAVAPRSIVAVNHRTPPVKLKRLLQPAAQAARA</sequence>
<protein>
    <submittedName>
        <fullName evidence="6">FAD-dependent oxidoreductase</fullName>
    </submittedName>
</protein>
<keyword evidence="3" id="KW-0274">FAD</keyword>
<comment type="caution">
    <text evidence="6">The sequence shown here is derived from an EMBL/GenBank/DDBJ whole genome shotgun (WGS) entry which is preliminary data.</text>
</comment>
<keyword evidence="2" id="KW-0285">Flavoprotein</keyword>
<accession>A0ABP6PAV2</accession>
<comment type="cofactor">
    <cofactor evidence="1">
        <name>FAD</name>
        <dbReference type="ChEBI" id="CHEBI:57692"/>
    </cofactor>
</comment>
<dbReference type="EMBL" id="BAAAVV010000004">
    <property type="protein sequence ID" value="GAA3168262.1"/>
    <property type="molecule type" value="Genomic_DNA"/>
</dbReference>
<reference evidence="7" key="1">
    <citation type="journal article" date="2019" name="Int. J. Syst. Evol. Microbiol.">
        <title>The Global Catalogue of Microorganisms (GCM) 10K type strain sequencing project: providing services to taxonomists for standard genome sequencing and annotation.</title>
        <authorList>
            <consortium name="The Broad Institute Genomics Platform"/>
            <consortium name="The Broad Institute Genome Sequencing Center for Infectious Disease"/>
            <person name="Wu L."/>
            <person name="Ma J."/>
        </authorList>
    </citation>
    <scope>NUCLEOTIDE SEQUENCE [LARGE SCALE GENOMIC DNA]</scope>
    <source>
        <strain evidence="7">JCM 15614</strain>
    </source>
</reference>
<dbReference type="Pfam" id="PF07992">
    <property type="entry name" value="Pyr_redox_2"/>
    <property type="match status" value="1"/>
</dbReference>
<evidence type="ECO:0000259" key="5">
    <source>
        <dbReference type="Pfam" id="PF07992"/>
    </source>
</evidence>
<proteinExistence type="predicted"/>
<dbReference type="InterPro" id="IPR016156">
    <property type="entry name" value="FAD/NAD-linked_Rdtase_dimer_sf"/>
</dbReference>
<evidence type="ECO:0000256" key="2">
    <source>
        <dbReference type="ARBA" id="ARBA00022630"/>
    </source>
</evidence>
<evidence type="ECO:0000313" key="7">
    <source>
        <dbReference type="Proteomes" id="UP001499924"/>
    </source>
</evidence>
<evidence type="ECO:0000256" key="3">
    <source>
        <dbReference type="ARBA" id="ARBA00022827"/>
    </source>
</evidence>
<dbReference type="PANTHER" id="PTHR43557:SF2">
    <property type="entry name" value="RIESKE DOMAIN-CONTAINING PROTEIN-RELATED"/>
    <property type="match status" value="1"/>
</dbReference>
<gene>
    <name evidence="6" type="ORF">GCM10010531_21370</name>
</gene>
<dbReference type="SUPFAM" id="SSF51905">
    <property type="entry name" value="FAD/NAD(P)-binding domain"/>
    <property type="match status" value="2"/>
</dbReference>
<evidence type="ECO:0000256" key="1">
    <source>
        <dbReference type="ARBA" id="ARBA00001974"/>
    </source>
</evidence>
<dbReference type="SUPFAM" id="SSF55424">
    <property type="entry name" value="FAD/NAD-linked reductases, dimerisation (C-terminal) domain"/>
    <property type="match status" value="1"/>
</dbReference>
<feature type="domain" description="FAD/NAD(P)-binding" evidence="5">
    <location>
        <begin position="5"/>
        <end position="291"/>
    </location>
</feature>
<dbReference type="Gene3D" id="3.50.50.60">
    <property type="entry name" value="FAD/NAD(P)-binding domain"/>
    <property type="match status" value="2"/>
</dbReference>
<dbReference type="InterPro" id="IPR023753">
    <property type="entry name" value="FAD/NAD-binding_dom"/>
</dbReference>
<dbReference type="InterPro" id="IPR050446">
    <property type="entry name" value="FAD-oxidoreductase/Apoptosis"/>
</dbReference>
<dbReference type="PRINTS" id="PR00368">
    <property type="entry name" value="FADPNR"/>
</dbReference>